<gene>
    <name evidence="2" type="ORF">STRTUCAR8_05205</name>
</gene>
<evidence type="ECO:0000313" key="2">
    <source>
        <dbReference type="EMBL" id="ELP62683.1"/>
    </source>
</evidence>
<reference evidence="2 3" key="1">
    <citation type="journal article" date="2011" name="Plasmid">
        <title>Streptomyces turgidiscabies Car8 contains a modular pathogenicity island that shares virulence genes with other actinobacterial plant pathogens.</title>
        <authorList>
            <person name="Huguet-Tapia J.C."/>
            <person name="Badger J.H."/>
            <person name="Loria R."/>
            <person name="Pettis G.S."/>
        </authorList>
    </citation>
    <scope>NUCLEOTIDE SEQUENCE [LARGE SCALE GENOMIC DNA]</scope>
    <source>
        <strain evidence="2 3">Car8</strain>
    </source>
</reference>
<sequence length="197" mass="21153">MNGTSSGASDGIPGALLGVLALVALVVLAVLWGKAKDYGRAKAKQHVFARRDHRDGQELVAEELHFDLVAEPREIREAFLSSVRLAPQCPKVLADAYVLEATDDEVLVAFGSTLGGRTFTAGLTVRRSGPAEMDGPSAGRGRVDAVWSVRTWTLSDGVVSGVSVLRRLREDVEAALRDVDPGLRLVARRRSEPAVRD</sequence>
<organism evidence="2 3">
    <name type="scientific">Streptomyces turgidiscabies (strain Car8)</name>
    <dbReference type="NCBI Taxonomy" id="698760"/>
    <lineage>
        <taxon>Bacteria</taxon>
        <taxon>Bacillati</taxon>
        <taxon>Actinomycetota</taxon>
        <taxon>Actinomycetes</taxon>
        <taxon>Kitasatosporales</taxon>
        <taxon>Streptomycetaceae</taxon>
        <taxon>Streptomyces</taxon>
    </lineage>
</organism>
<evidence type="ECO:0000256" key="1">
    <source>
        <dbReference type="SAM" id="Phobius"/>
    </source>
</evidence>
<dbReference type="RefSeq" id="WP_006382422.1">
    <property type="nucleotide sequence ID" value="NZ_AEJB01000590.1"/>
</dbReference>
<keyword evidence="1" id="KW-0472">Membrane</keyword>
<dbReference type="GeneID" id="97399719"/>
<feature type="transmembrane region" description="Helical" evidence="1">
    <location>
        <begin position="12"/>
        <end position="32"/>
    </location>
</feature>
<dbReference type="AlphaFoldDB" id="L7ETE3"/>
<proteinExistence type="predicted"/>
<dbReference type="PATRIC" id="fig|698760.3.peg.8389"/>
<dbReference type="STRING" id="85558.T45_00961"/>
<keyword evidence="1" id="KW-1133">Transmembrane helix</keyword>
<comment type="caution">
    <text evidence="2">The sequence shown here is derived from an EMBL/GenBank/DDBJ whole genome shotgun (WGS) entry which is preliminary data.</text>
</comment>
<protein>
    <submittedName>
        <fullName evidence="2">Uncharacterized protein</fullName>
    </submittedName>
</protein>
<name>L7ETE3_STRT8</name>
<keyword evidence="3" id="KW-1185">Reference proteome</keyword>
<accession>L7ETE3</accession>
<dbReference type="Proteomes" id="UP000010931">
    <property type="component" value="Unassembled WGS sequence"/>
</dbReference>
<dbReference type="EMBL" id="AEJB01000590">
    <property type="protein sequence ID" value="ELP62683.1"/>
    <property type="molecule type" value="Genomic_DNA"/>
</dbReference>
<evidence type="ECO:0000313" key="3">
    <source>
        <dbReference type="Proteomes" id="UP000010931"/>
    </source>
</evidence>
<keyword evidence="1" id="KW-0812">Transmembrane</keyword>